<reference evidence="2 3" key="1">
    <citation type="submission" date="2024-07" db="EMBL/GenBank/DDBJ databases">
        <title>Enhanced genomic and transcriptomic resources for Trichinella pseudospiralis and T. spiralis underpin the discovery of pronounced molecular differences between stages and species.</title>
        <authorList>
            <person name="Pasi K.K."/>
            <person name="La Rosa G."/>
            <person name="Gomez-Morales M.A."/>
            <person name="Tosini F."/>
            <person name="Sumanam S."/>
            <person name="Young N.D."/>
            <person name="Chang B.C."/>
            <person name="Robin G.B."/>
        </authorList>
    </citation>
    <scope>NUCLEOTIDE SEQUENCE [LARGE SCALE GENOMIC DNA]</scope>
    <source>
        <strain evidence="2">ISS534</strain>
    </source>
</reference>
<protein>
    <submittedName>
        <fullName evidence="2">Queuine tRNA-ribosyltransferase catalytic subunit</fullName>
    </submittedName>
</protein>
<gene>
    <name evidence="2" type="ORF">TSPI_02435</name>
</gene>
<proteinExistence type="predicted"/>
<feature type="region of interest" description="Disordered" evidence="1">
    <location>
        <begin position="36"/>
        <end position="62"/>
    </location>
</feature>
<keyword evidence="3" id="KW-1185">Reference proteome</keyword>
<name>A0ABR3KNB9_TRISP</name>
<dbReference type="EMBL" id="JBEUSY010000254">
    <property type="protein sequence ID" value="KAL1240783.1"/>
    <property type="molecule type" value="Genomic_DNA"/>
</dbReference>
<organism evidence="2 3">
    <name type="scientific">Trichinella spiralis</name>
    <name type="common">Trichina worm</name>
    <dbReference type="NCBI Taxonomy" id="6334"/>
    <lineage>
        <taxon>Eukaryota</taxon>
        <taxon>Metazoa</taxon>
        <taxon>Ecdysozoa</taxon>
        <taxon>Nematoda</taxon>
        <taxon>Enoplea</taxon>
        <taxon>Dorylaimia</taxon>
        <taxon>Trichinellida</taxon>
        <taxon>Trichinellidae</taxon>
        <taxon>Trichinella</taxon>
    </lineage>
</organism>
<evidence type="ECO:0000313" key="3">
    <source>
        <dbReference type="Proteomes" id="UP001558632"/>
    </source>
</evidence>
<evidence type="ECO:0000313" key="2">
    <source>
        <dbReference type="EMBL" id="KAL1240783.1"/>
    </source>
</evidence>
<accession>A0ABR3KNB9</accession>
<comment type="caution">
    <text evidence="2">The sequence shown here is derived from an EMBL/GenBank/DDBJ whole genome shotgun (WGS) entry which is preliminary data.</text>
</comment>
<evidence type="ECO:0000256" key="1">
    <source>
        <dbReference type="SAM" id="MobiDB-lite"/>
    </source>
</evidence>
<sequence length="93" mass="10313">MLKSQKLKRLRQKQIACIGNAGLERENRRCCRIIAKRGSPGGGGKGEAEMPSVDQTSKFHPKQCGRAKGEILHLFGFTEQTITVQEDDKQLSS</sequence>
<dbReference type="Proteomes" id="UP001558632">
    <property type="component" value="Unassembled WGS sequence"/>
</dbReference>